<comment type="caution">
    <text evidence="1">The sequence shown here is derived from an EMBL/GenBank/DDBJ whole genome shotgun (WGS) entry which is preliminary data.</text>
</comment>
<reference evidence="1 2" key="1">
    <citation type="submission" date="2023-02" db="EMBL/GenBank/DDBJ databases">
        <title>LHISI_Scaffold_Assembly.</title>
        <authorList>
            <person name="Stuart O.P."/>
            <person name="Cleave R."/>
            <person name="Magrath M.J.L."/>
            <person name="Mikheyev A.S."/>
        </authorList>
    </citation>
    <scope>NUCLEOTIDE SEQUENCE [LARGE SCALE GENOMIC DNA]</scope>
    <source>
        <strain evidence="1">Daus_M_001</strain>
        <tissue evidence="1">Leg muscle</tissue>
    </source>
</reference>
<evidence type="ECO:0000313" key="2">
    <source>
        <dbReference type="Proteomes" id="UP001159363"/>
    </source>
</evidence>
<sequence length="125" mass="14364">MWWPQTHTHTSTRVFALSHTKVQHAPVPPGACTTACWPHFSEERLDRRTYTDLGRNDLPTLLEKIDLRTSRLMWMQQDGAPHHFIKTARHAAKDLFPNIIGRGTNIVASQIIRCYCPRLLHLGNS</sequence>
<accession>A0ABQ9HJA4</accession>
<protein>
    <submittedName>
        <fullName evidence="1">Uncharacterized protein</fullName>
    </submittedName>
</protein>
<organism evidence="1 2">
    <name type="scientific">Dryococelus australis</name>
    <dbReference type="NCBI Taxonomy" id="614101"/>
    <lineage>
        <taxon>Eukaryota</taxon>
        <taxon>Metazoa</taxon>
        <taxon>Ecdysozoa</taxon>
        <taxon>Arthropoda</taxon>
        <taxon>Hexapoda</taxon>
        <taxon>Insecta</taxon>
        <taxon>Pterygota</taxon>
        <taxon>Neoptera</taxon>
        <taxon>Polyneoptera</taxon>
        <taxon>Phasmatodea</taxon>
        <taxon>Verophasmatodea</taxon>
        <taxon>Anareolatae</taxon>
        <taxon>Phasmatidae</taxon>
        <taxon>Eurycanthinae</taxon>
        <taxon>Dryococelus</taxon>
    </lineage>
</organism>
<dbReference type="EMBL" id="JARBHB010000005">
    <property type="protein sequence ID" value="KAJ8884417.1"/>
    <property type="molecule type" value="Genomic_DNA"/>
</dbReference>
<gene>
    <name evidence="1" type="ORF">PR048_016274</name>
</gene>
<keyword evidence="2" id="KW-1185">Reference proteome</keyword>
<proteinExistence type="predicted"/>
<evidence type="ECO:0000313" key="1">
    <source>
        <dbReference type="EMBL" id="KAJ8884417.1"/>
    </source>
</evidence>
<dbReference type="Proteomes" id="UP001159363">
    <property type="component" value="Chromosome 4"/>
</dbReference>
<name>A0ABQ9HJA4_9NEOP</name>